<feature type="transmembrane region" description="Helical" evidence="1">
    <location>
        <begin position="157"/>
        <end position="175"/>
    </location>
</feature>
<keyword evidence="1" id="KW-1133">Transmembrane helix</keyword>
<dbReference type="Proteomes" id="UP001238215">
    <property type="component" value="Unassembled WGS sequence"/>
</dbReference>
<feature type="transmembrane region" description="Helical" evidence="1">
    <location>
        <begin position="60"/>
        <end position="80"/>
    </location>
</feature>
<name>A0AAJ1SFH7_9ENTE</name>
<protein>
    <recommendedName>
        <fullName evidence="4">O-antigen ligase domain-containing protein</fullName>
    </recommendedName>
</protein>
<dbReference type="AlphaFoldDB" id="A0AAJ1SFH7"/>
<reference evidence="2 3" key="1">
    <citation type="submission" date="2023-08" db="EMBL/GenBank/DDBJ databases">
        <title>Whole genome sequencing of Enterococcus.</title>
        <authorList>
            <person name="Kaptchouang Tchatchouang C.D."/>
            <person name="Ateba C.N."/>
        </authorList>
    </citation>
    <scope>NUCLEOTIDE SEQUENCE [LARGE SCALE GENOMIC DNA]</scope>
    <source>
        <strain evidence="2 3">ENT3_CNKT_NWU</strain>
    </source>
</reference>
<feature type="transmembrane region" description="Helical" evidence="1">
    <location>
        <begin position="118"/>
        <end position="137"/>
    </location>
</feature>
<feature type="transmembrane region" description="Helical" evidence="1">
    <location>
        <begin position="7"/>
        <end position="25"/>
    </location>
</feature>
<comment type="caution">
    <text evidence="2">The sequence shown here is derived from an EMBL/GenBank/DDBJ whole genome shotgun (WGS) entry which is preliminary data.</text>
</comment>
<feature type="transmembrane region" description="Helical" evidence="1">
    <location>
        <begin position="367"/>
        <end position="400"/>
    </location>
</feature>
<feature type="transmembrane region" description="Helical" evidence="1">
    <location>
        <begin position="86"/>
        <end position="106"/>
    </location>
</feature>
<keyword evidence="1" id="KW-0812">Transmembrane</keyword>
<evidence type="ECO:0000313" key="2">
    <source>
        <dbReference type="EMBL" id="MDP8588619.1"/>
    </source>
</evidence>
<feature type="transmembrane region" description="Helical" evidence="1">
    <location>
        <begin position="31"/>
        <end position="48"/>
    </location>
</feature>
<dbReference type="GeneID" id="66497077"/>
<accession>A0AAJ1SFH7</accession>
<organism evidence="2 3">
    <name type="scientific">Enterococcus lactis</name>
    <dbReference type="NCBI Taxonomy" id="357441"/>
    <lineage>
        <taxon>Bacteria</taxon>
        <taxon>Bacillati</taxon>
        <taxon>Bacillota</taxon>
        <taxon>Bacilli</taxon>
        <taxon>Lactobacillales</taxon>
        <taxon>Enterococcaceae</taxon>
        <taxon>Enterococcus</taxon>
    </lineage>
</organism>
<evidence type="ECO:0000313" key="3">
    <source>
        <dbReference type="Proteomes" id="UP001238215"/>
    </source>
</evidence>
<keyword evidence="3" id="KW-1185">Reference proteome</keyword>
<dbReference type="EMBL" id="JAVBZS010000001">
    <property type="protein sequence ID" value="MDP8588619.1"/>
    <property type="molecule type" value="Genomic_DNA"/>
</dbReference>
<evidence type="ECO:0008006" key="4">
    <source>
        <dbReference type="Google" id="ProtNLM"/>
    </source>
</evidence>
<feature type="transmembrane region" description="Helical" evidence="1">
    <location>
        <begin position="335"/>
        <end position="355"/>
    </location>
</feature>
<evidence type="ECO:0000256" key="1">
    <source>
        <dbReference type="SAM" id="Phobius"/>
    </source>
</evidence>
<dbReference type="RefSeq" id="WP_047929348.1">
    <property type="nucleotide sequence ID" value="NZ_CP079880.1"/>
</dbReference>
<gene>
    <name evidence="2" type="ORF">RAN64_00960</name>
</gene>
<sequence>MNVKLNLLLANLVFFFCLFPYVTIIKTGSDVQPYALIFAILFLIYLFLKNKYIKSFNPSFLLLLPIVYSVIMLSNSFSFLLWLRSFYGYLTIPILSLVAYNSFSLLSGKILNFSIKIWFLFAIVQKFIYKFFGNILVARISTSTDRGVTSLAVEPSAFANICLFLFLLNDLFYYSDKINKKSYNFNIFLLLLQFIMANSAMGYLLLIVYFFTKIFIKSGIKSRIFQVICIFLSIYLFQLLRSNLYLLPINRVTSILLKLNEDWKEIFFTDQSISDRLAHILISGKSLFTNYGLGYGLGTWSKEAYGIIDNSGTFIQKLVSTNFTSGRIMSGWGTIFFEIGIIGLLIVVWYISIFVRGNMLLNKKGKSIMLIAFVSITFTMSLSVTIAFPLFSYILGLYAYVINNLNDNSD</sequence>
<feature type="transmembrane region" description="Helical" evidence="1">
    <location>
        <begin position="187"/>
        <end position="211"/>
    </location>
</feature>
<proteinExistence type="predicted"/>
<feature type="transmembrane region" description="Helical" evidence="1">
    <location>
        <begin position="223"/>
        <end position="240"/>
    </location>
</feature>
<keyword evidence="1" id="KW-0472">Membrane</keyword>